<evidence type="ECO:0000256" key="2">
    <source>
        <dbReference type="ARBA" id="ARBA00020330"/>
    </source>
</evidence>
<dbReference type="AlphaFoldDB" id="A0AAV8Z367"/>
<comment type="caution">
    <text evidence="4">The sequence shown here is derived from an EMBL/GenBank/DDBJ whole genome shotgun (WGS) entry which is preliminary data.</text>
</comment>
<reference evidence="4" key="1">
    <citation type="journal article" date="2023" name="Insect Mol. Biol.">
        <title>Genome sequencing provides insights into the evolution of gene families encoding plant cell wall-degrading enzymes in longhorned beetles.</title>
        <authorList>
            <person name="Shin N.R."/>
            <person name="Okamura Y."/>
            <person name="Kirsch R."/>
            <person name="Pauchet Y."/>
        </authorList>
    </citation>
    <scope>NUCLEOTIDE SEQUENCE</scope>
    <source>
        <strain evidence="4">AMC_N1</strain>
    </source>
</reference>
<evidence type="ECO:0000256" key="3">
    <source>
        <dbReference type="SAM" id="MobiDB-lite"/>
    </source>
</evidence>
<dbReference type="PANTHER" id="PTHR31921">
    <property type="entry name" value="PROTEIN DPCD"/>
    <property type="match status" value="1"/>
</dbReference>
<organism evidence="4 5">
    <name type="scientific">Aromia moschata</name>
    <dbReference type="NCBI Taxonomy" id="1265417"/>
    <lineage>
        <taxon>Eukaryota</taxon>
        <taxon>Metazoa</taxon>
        <taxon>Ecdysozoa</taxon>
        <taxon>Arthropoda</taxon>
        <taxon>Hexapoda</taxon>
        <taxon>Insecta</taxon>
        <taxon>Pterygota</taxon>
        <taxon>Neoptera</taxon>
        <taxon>Endopterygota</taxon>
        <taxon>Coleoptera</taxon>
        <taxon>Polyphaga</taxon>
        <taxon>Cucujiformia</taxon>
        <taxon>Chrysomeloidea</taxon>
        <taxon>Cerambycidae</taxon>
        <taxon>Cerambycinae</taxon>
        <taxon>Callichromatini</taxon>
        <taxon>Aromia</taxon>
    </lineage>
</organism>
<evidence type="ECO:0000256" key="1">
    <source>
        <dbReference type="ARBA" id="ARBA00010597"/>
    </source>
</evidence>
<keyword evidence="5" id="KW-1185">Reference proteome</keyword>
<feature type="compositionally biased region" description="Basic and acidic residues" evidence="3">
    <location>
        <begin position="72"/>
        <end position="87"/>
    </location>
</feature>
<comment type="similarity">
    <text evidence="1">Belongs to the DPCD family.</text>
</comment>
<dbReference type="Proteomes" id="UP001162162">
    <property type="component" value="Unassembled WGS sequence"/>
</dbReference>
<dbReference type="InterPro" id="IPR026224">
    <property type="entry name" value="DPCD"/>
</dbReference>
<name>A0AAV8Z367_9CUCU</name>
<accession>A0AAV8Z367</accession>
<sequence>MSDWFTQLKKAKKSCIVDGKLKKVHYSFGDGREMVEEYNTDTNVVTRRAWRVNKELKGEDKWDIELGDPEPVYDKEKKRNDTRERTTDPENKCIIVRTSNKKYYKKLDIPDLDRLNLLPEQENITFSHRFNTLIITYKKPKELINFEKAVLEELKSVQPKNSQEMDCKPS</sequence>
<evidence type="ECO:0000313" key="4">
    <source>
        <dbReference type="EMBL" id="KAJ8957934.1"/>
    </source>
</evidence>
<gene>
    <name evidence="4" type="ORF">NQ318_001931</name>
</gene>
<dbReference type="Pfam" id="PF14913">
    <property type="entry name" value="DPCD"/>
    <property type="match status" value="1"/>
</dbReference>
<protein>
    <recommendedName>
        <fullName evidence="2">Protein DPCD</fullName>
    </recommendedName>
</protein>
<proteinExistence type="inferred from homology"/>
<feature type="region of interest" description="Disordered" evidence="3">
    <location>
        <begin position="66"/>
        <end position="87"/>
    </location>
</feature>
<evidence type="ECO:0000313" key="5">
    <source>
        <dbReference type="Proteomes" id="UP001162162"/>
    </source>
</evidence>
<dbReference type="EMBL" id="JAPWTK010000020">
    <property type="protein sequence ID" value="KAJ8957934.1"/>
    <property type="molecule type" value="Genomic_DNA"/>
</dbReference>
<dbReference type="PANTHER" id="PTHR31921:SF1">
    <property type="entry name" value="PROTEIN DPCD"/>
    <property type="match status" value="1"/>
</dbReference>